<dbReference type="Proteomes" id="UP001642487">
    <property type="component" value="Chromosome 9"/>
</dbReference>
<dbReference type="EMBL" id="OZ021743">
    <property type="protein sequence ID" value="CAK9328860.1"/>
    <property type="molecule type" value="Genomic_DNA"/>
</dbReference>
<keyword evidence="2" id="KW-1185">Reference proteome</keyword>
<reference evidence="1 2" key="1">
    <citation type="submission" date="2024-03" db="EMBL/GenBank/DDBJ databases">
        <authorList>
            <person name="Gkanogiannis A."/>
            <person name="Becerra Lopez-Lavalle L."/>
        </authorList>
    </citation>
    <scope>NUCLEOTIDE SEQUENCE [LARGE SCALE GENOMIC DNA]</scope>
</reference>
<evidence type="ECO:0000313" key="1">
    <source>
        <dbReference type="EMBL" id="CAK9328860.1"/>
    </source>
</evidence>
<evidence type="ECO:0000313" key="2">
    <source>
        <dbReference type="Proteomes" id="UP001642487"/>
    </source>
</evidence>
<organism evidence="1 2">
    <name type="scientific">Citrullus colocynthis</name>
    <name type="common">colocynth</name>
    <dbReference type="NCBI Taxonomy" id="252529"/>
    <lineage>
        <taxon>Eukaryota</taxon>
        <taxon>Viridiplantae</taxon>
        <taxon>Streptophyta</taxon>
        <taxon>Embryophyta</taxon>
        <taxon>Tracheophyta</taxon>
        <taxon>Spermatophyta</taxon>
        <taxon>Magnoliopsida</taxon>
        <taxon>eudicotyledons</taxon>
        <taxon>Gunneridae</taxon>
        <taxon>Pentapetalae</taxon>
        <taxon>rosids</taxon>
        <taxon>fabids</taxon>
        <taxon>Cucurbitales</taxon>
        <taxon>Cucurbitaceae</taxon>
        <taxon>Benincaseae</taxon>
        <taxon>Citrullus</taxon>
    </lineage>
</organism>
<name>A0ABP0Z7U9_9ROSI</name>
<accession>A0ABP0Z7U9</accession>
<protein>
    <submittedName>
        <fullName evidence="1">Uncharacterized protein</fullName>
    </submittedName>
</protein>
<gene>
    <name evidence="1" type="ORF">CITCOLO1_LOCUS21293</name>
</gene>
<dbReference type="Gene3D" id="3.70.10.10">
    <property type="match status" value="1"/>
</dbReference>
<sequence>MFTVHVDRDRVNELRLALLPMATLCDTADIKCTKQRLSVIVVPSRYPFVAALRMLPEFFTSFQFHPVAGNFNAYRANFYLKLFITNISNMYSDDLSVTLYLNKHNALAPVKFEDPYTGYLQYSALLLTNSHRIDISPIDLSVFFAIRSAEFINLLSDLVVLPTEYACVVVKKTEVVFKSLRNEIVLSTKKNDFIMGGIPQEDKVFFLISPSPIYFFYHIAYTSKFVWFFKTVSSLSLMSCCMDLYASYVVSFT</sequence>
<proteinExistence type="predicted"/>